<dbReference type="Gene3D" id="3.40.50.2300">
    <property type="match status" value="1"/>
</dbReference>
<protein>
    <recommendedName>
        <fullName evidence="2">Response regulatory domain-containing protein</fullName>
    </recommendedName>
</protein>
<dbReference type="SUPFAM" id="SSF52172">
    <property type="entry name" value="CheY-like"/>
    <property type="match status" value="1"/>
</dbReference>
<dbReference type="InterPro" id="IPR001789">
    <property type="entry name" value="Sig_transdc_resp-reg_receiver"/>
</dbReference>
<evidence type="ECO:0000256" key="1">
    <source>
        <dbReference type="PROSITE-ProRule" id="PRU00169"/>
    </source>
</evidence>
<evidence type="ECO:0000313" key="3">
    <source>
        <dbReference type="EMBL" id="MBF8456977.1"/>
    </source>
</evidence>
<dbReference type="PROSITE" id="PS50110">
    <property type="entry name" value="RESPONSE_REGULATORY"/>
    <property type="match status" value="1"/>
</dbReference>
<organism evidence="3 4">
    <name type="scientific">Kaistella gelatinilytica</name>
    <dbReference type="NCBI Taxonomy" id="2787636"/>
    <lineage>
        <taxon>Bacteria</taxon>
        <taxon>Pseudomonadati</taxon>
        <taxon>Bacteroidota</taxon>
        <taxon>Flavobacteriia</taxon>
        <taxon>Flavobacteriales</taxon>
        <taxon>Weeksellaceae</taxon>
        <taxon>Chryseobacterium group</taxon>
        <taxon>Kaistella</taxon>
    </lineage>
</organism>
<dbReference type="Proteomes" id="UP000660070">
    <property type="component" value="Unassembled WGS sequence"/>
</dbReference>
<feature type="modified residue" description="4-aspartylphosphate" evidence="1">
    <location>
        <position position="57"/>
    </location>
</feature>
<evidence type="ECO:0000259" key="2">
    <source>
        <dbReference type="PROSITE" id="PS50110"/>
    </source>
</evidence>
<dbReference type="InterPro" id="IPR011006">
    <property type="entry name" value="CheY-like_superfamily"/>
</dbReference>
<dbReference type="RefSeq" id="WP_196079457.1">
    <property type="nucleotide sequence ID" value="NZ_JADPVI010000001.1"/>
</dbReference>
<dbReference type="EMBL" id="JADPVI010000001">
    <property type="protein sequence ID" value="MBF8456977.1"/>
    <property type="molecule type" value="Genomic_DNA"/>
</dbReference>
<name>A0ABS0FBE6_9FLAO</name>
<reference evidence="3 4" key="1">
    <citation type="submission" date="2020-11" db="EMBL/GenBank/DDBJ databases">
        <title>Kaistella gelatinilytica sp. nov., a flavobacterium isolated from Antarctic Soil.</title>
        <authorList>
            <person name="Li J."/>
        </authorList>
    </citation>
    <scope>NUCLEOTIDE SEQUENCE [LARGE SCALE GENOMIC DNA]</scope>
    <source>
        <strain evidence="3 4">G5-32</strain>
    </source>
</reference>
<proteinExistence type="predicted"/>
<gene>
    <name evidence="3" type="ORF">IV494_07240</name>
</gene>
<feature type="domain" description="Response regulatory" evidence="2">
    <location>
        <begin position="2"/>
        <end position="119"/>
    </location>
</feature>
<accession>A0ABS0FBE6</accession>
<sequence>MNLLIVEDDKATIQTYLDNIESFNKKSDVQITADVKENLADAKNSLISPDYDAAIIDLKLSSNSVDLEGLEIVDEIQNKLRFPMFIVSGSLGQIEQKESAFFKKRSRDGNFKEILTEITDIYKTGVTNILGRKGTIEEYLNSIFWNHMSNSMDLWINDTTRTPIEKENSLLRYTLLHMQEYIDEALEKYHPSEFYITKPIKKNIFTGDIVELEKSRYLILTPSCDIVLRKDGERSAQFILFCKIKGLVEVVKNYDKLTPETTTNNEDRKRIAGFFQNNNQRYHFIPKAESIEPGLVDFQDKFTIKNSEVNELLKADKIIRIATISQPFLKDIISRYSNYYSRQGSPDFESDELYNSIFISN</sequence>
<keyword evidence="4" id="KW-1185">Reference proteome</keyword>
<comment type="caution">
    <text evidence="3">The sequence shown here is derived from an EMBL/GenBank/DDBJ whole genome shotgun (WGS) entry which is preliminary data.</text>
</comment>
<evidence type="ECO:0000313" key="4">
    <source>
        <dbReference type="Proteomes" id="UP000660070"/>
    </source>
</evidence>
<keyword evidence="1" id="KW-0597">Phosphoprotein</keyword>